<evidence type="ECO:0000313" key="1">
    <source>
        <dbReference type="EMBL" id="QHH91929.1"/>
    </source>
</evidence>
<dbReference type="Proteomes" id="UP000464796">
    <property type="component" value="Chromosome"/>
</dbReference>
<protein>
    <submittedName>
        <fullName evidence="1">DUF3982 domain-containing protein</fullName>
    </submittedName>
</protein>
<gene>
    <name evidence="1" type="ORF">FPL01_27135</name>
</gene>
<evidence type="ECO:0000313" key="2">
    <source>
        <dbReference type="Proteomes" id="UP000464796"/>
    </source>
</evidence>
<reference evidence="1 2" key="1">
    <citation type="submission" date="2019-07" db="EMBL/GenBank/DDBJ databases">
        <authorList>
            <person name="Yu W.S."/>
            <person name="Cheong H.-M."/>
            <person name="Choi Y."/>
            <person name="Hwang K.J."/>
            <person name="Jung K."/>
            <person name="Lee S."/>
            <person name="Choi C."/>
        </authorList>
    </citation>
    <scope>NUCLEOTIDE SEQUENCE [LARGE SCALE GENOMIC DNA]</scope>
    <source>
        <strain evidence="1 2">NCCP 15909</strain>
    </source>
</reference>
<accession>A0ABX6ID08</accession>
<dbReference type="EMBL" id="CP041979">
    <property type="protein sequence ID" value="QHH91929.1"/>
    <property type="molecule type" value="Genomic_DNA"/>
</dbReference>
<keyword evidence="2" id="KW-1185">Reference proteome</keyword>
<proteinExistence type="predicted"/>
<sequence length="144" mass="14864">MESIAVVSPVLGIEIVFAVGCTEIVVPAVKVTIVEKETALPITLVEKLRVGGCPLNERPKPNGEEPGKVVDAEKLISYTPVSKTVRVSEPLKDIFDNSNVSLNCILLPGDTVCAFVFPNTAVVTGIGVPAGPVAPVAPVAPAGP</sequence>
<organism evidence="1 2">
    <name type="scientific">Bacillus pacificus</name>
    <dbReference type="NCBI Taxonomy" id="2026187"/>
    <lineage>
        <taxon>Bacteria</taxon>
        <taxon>Bacillati</taxon>
        <taxon>Bacillota</taxon>
        <taxon>Bacilli</taxon>
        <taxon>Bacillales</taxon>
        <taxon>Bacillaceae</taxon>
        <taxon>Bacillus</taxon>
        <taxon>Bacillus cereus group</taxon>
    </lineage>
</organism>
<name>A0ABX6ID08_9BACI</name>